<evidence type="ECO:0000313" key="2">
    <source>
        <dbReference type="Proteomes" id="UP001165064"/>
    </source>
</evidence>
<keyword evidence="2" id="KW-1185">Reference proteome</keyword>
<name>A0ACB5SU26_AMBMO</name>
<comment type="caution">
    <text evidence="1">The sequence shown here is derived from an EMBL/GenBank/DDBJ whole genome shotgun (WGS) entry which is preliminary data.</text>
</comment>
<dbReference type="EMBL" id="BSXS01000535">
    <property type="protein sequence ID" value="GME72890.1"/>
    <property type="molecule type" value="Genomic_DNA"/>
</dbReference>
<gene>
    <name evidence="1" type="ORF">Amon02_000117200</name>
</gene>
<evidence type="ECO:0000313" key="1">
    <source>
        <dbReference type="EMBL" id="GME72890.1"/>
    </source>
</evidence>
<proteinExistence type="predicted"/>
<accession>A0ACB5SU26</accession>
<sequence length="455" mass="48148">MSASEAIPPPQLKLNSSKDSDYAPSSPSTEATAADIDLDKSTNGTNTINNSNTNANINVNGNANGSAKEMLNADGQTYSAPTSGDSQVTLKPANDESTTNINPNPSDQVQVQSQVQAPNQEPAPAPVAVPVPVHVQNDPIPKTIPEDKVLENPVPTPLQQQQQHQSQQQQHHQQPKQSSPVPTTIITPPSEQPQQQRPPSAPSAQSAPAQQKDQSNSKSSGGGKILSKLFKKSSHSRSFGNLRNAGRASRSNTHNNTNNSNNNNHNHNHSSNNSSASSMINGHLSSHGSSTTLGSNALHAPPMRYASSTQSYDSQMSGVTANSTRTSDFQSKKLKLKRFFKPGRSPEDSKLKRLNAKLEKFKLSSSSSQNDKKSARQNGTSGGAGGHRSGISTPKFASSLISGGNSRDSHEDDETALIAKLVSKYGEIPRDDTGLAGEGAGGSVLIATSPNRERI</sequence>
<protein>
    <submittedName>
        <fullName evidence="1">Unnamed protein product</fullName>
    </submittedName>
</protein>
<organism evidence="1 2">
    <name type="scientific">Ambrosiozyma monospora</name>
    <name type="common">Yeast</name>
    <name type="synonym">Endomycopsis monosporus</name>
    <dbReference type="NCBI Taxonomy" id="43982"/>
    <lineage>
        <taxon>Eukaryota</taxon>
        <taxon>Fungi</taxon>
        <taxon>Dikarya</taxon>
        <taxon>Ascomycota</taxon>
        <taxon>Saccharomycotina</taxon>
        <taxon>Pichiomycetes</taxon>
        <taxon>Pichiales</taxon>
        <taxon>Pichiaceae</taxon>
        <taxon>Ambrosiozyma</taxon>
    </lineage>
</organism>
<reference evidence="1" key="1">
    <citation type="submission" date="2023-04" db="EMBL/GenBank/DDBJ databases">
        <title>Ambrosiozyma monospora NBRC 10751.</title>
        <authorList>
            <person name="Ichikawa N."/>
            <person name="Sato H."/>
            <person name="Tonouchi N."/>
        </authorList>
    </citation>
    <scope>NUCLEOTIDE SEQUENCE</scope>
    <source>
        <strain evidence="1">NBRC 10751</strain>
    </source>
</reference>
<dbReference type="Proteomes" id="UP001165064">
    <property type="component" value="Unassembled WGS sequence"/>
</dbReference>